<name>A0A2H3CVL6_ARMGA</name>
<gene>
    <name evidence="2" type="ORF">ARMGADRAFT_1085815</name>
</gene>
<dbReference type="EMBL" id="KZ293680">
    <property type="protein sequence ID" value="PBK87065.1"/>
    <property type="molecule type" value="Genomic_DNA"/>
</dbReference>
<proteinExistence type="predicted"/>
<sequence>MQNMQNLGYAMLPTYTSNVSTLDFSAIPNWSWDTPSIPASLNLPQLNGSPTPLTASGIIVPHPAPYYRNDSEHTSLSSASPTENHTNSEIGATSEHEDLGTTDGPPLSLNSYP</sequence>
<reference evidence="3" key="1">
    <citation type="journal article" date="2017" name="Nat. Ecol. Evol.">
        <title>Genome expansion and lineage-specific genetic innovations in the forest pathogenic fungi Armillaria.</title>
        <authorList>
            <person name="Sipos G."/>
            <person name="Prasanna A.N."/>
            <person name="Walter M.C."/>
            <person name="O'Connor E."/>
            <person name="Balint B."/>
            <person name="Krizsan K."/>
            <person name="Kiss B."/>
            <person name="Hess J."/>
            <person name="Varga T."/>
            <person name="Slot J."/>
            <person name="Riley R."/>
            <person name="Boka B."/>
            <person name="Rigling D."/>
            <person name="Barry K."/>
            <person name="Lee J."/>
            <person name="Mihaltcheva S."/>
            <person name="LaButti K."/>
            <person name="Lipzen A."/>
            <person name="Waldron R."/>
            <person name="Moloney N.M."/>
            <person name="Sperisen C."/>
            <person name="Kredics L."/>
            <person name="Vagvoelgyi C."/>
            <person name="Patrignani A."/>
            <person name="Fitzpatrick D."/>
            <person name="Nagy I."/>
            <person name="Doyle S."/>
            <person name="Anderson J.B."/>
            <person name="Grigoriev I.V."/>
            <person name="Gueldener U."/>
            <person name="Muensterkoetter M."/>
            <person name="Nagy L.G."/>
        </authorList>
    </citation>
    <scope>NUCLEOTIDE SEQUENCE [LARGE SCALE GENOMIC DNA]</scope>
    <source>
        <strain evidence="3">Ar21-2</strain>
    </source>
</reference>
<organism evidence="2 3">
    <name type="scientific">Armillaria gallica</name>
    <name type="common">Bulbous honey fungus</name>
    <name type="synonym">Armillaria bulbosa</name>
    <dbReference type="NCBI Taxonomy" id="47427"/>
    <lineage>
        <taxon>Eukaryota</taxon>
        <taxon>Fungi</taxon>
        <taxon>Dikarya</taxon>
        <taxon>Basidiomycota</taxon>
        <taxon>Agaricomycotina</taxon>
        <taxon>Agaricomycetes</taxon>
        <taxon>Agaricomycetidae</taxon>
        <taxon>Agaricales</taxon>
        <taxon>Marasmiineae</taxon>
        <taxon>Physalacriaceae</taxon>
        <taxon>Armillaria</taxon>
    </lineage>
</organism>
<accession>A0A2H3CVL6</accession>
<feature type="compositionally biased region" description="Polar residues" evidence="1">
    <location>
        <begin position="74"/>
        <end position="91"/>
    </location>
</feature>
<keyword evidence="3" id="KW-1185">Reference proteome</keyword>
<evidence type="ECO:0000256" key="1">
    <source>
        <dbReference type="SAM" id="MobiDB-lite"/>
    </source>
</evidence>
<evidence type="ECO:0000313" key="2">
    <source>
        <dbReference type="EMBL" id="PBK87065.1"/>
    </source>
</evidence>
<evidence type="ECO:0000313" key="3">
    <source>
        <dbReference type="Proteomes" id="UP000217790"/>
    </source>
</evidence>
<protein>
    <submittedName>
        <fullName evidence="2">Uncharacterized protein</fullName>
    </submittedName>
</protein>
<dbReference type="InParanoid" id="A0A2H3CVL6"/>
<dbReference type="Proteomes" id="UP000217790">
    <property type="component" value="Unassembled WGS sequence"/>
</dbReference>
<dbReference type="AlphaFoldDB" id="A0A2H3CVL6"/>
<feature type="region of interest" description="Disordered" evidence="1">
    <location>
        <begin position="62"/>
        <end position="113"/>
    </location>
</feature>